<reference evidence="2" key="1">
    <citation type="submission" date="2016-10" db="EMBL/GenBank/DDBJ databases">
        <authorList>
            <person name="Benchimol M."/>
            <person name="Almeida L.G."/>
            <person name="Vasconcelos A.T."/>
            <person name="Perreira-Neves A."/>
            <person name="Rosa I.A."/>
            <person name="Tasca T."/>
            <person name="Bogo M.R."/>
            <person name="de Souza W."/>
        </authorList>
    </citation>
    <scope>NUCLEOTIDE SEQUENCE [LARGE SCALE GENOMIC DNA]</scope>
    <source>
        <strain evidence="2">K</strain>
    </source>
</reference>
<proteinExistence type="predicted"/>
<dbReference type="RefSeq" id="XP_068350891.1">
    <property type="nucleotide sequence ID" value="XM_068510560.1"/>
</dbReference>
<evidence type="ECO:0000313" key="3">
    <source>
        <dbReference type="Proteomes" id="UP000179807"/>
    </source>
</evidence>
<dbReference type="AlphaFoldDB" id="A0A1J4JF37"/>
<evidence type="ECO:0000313" key="2">
    <source>
        <dbReference type="EMBL" id="OHS97754.1"/>
    </source>
</evidence>
<dbReference type="Proteomes" id="UP000179807">
    <property type="component" value="Unassembled WGS sequence"/>
</dbReference>
<sequence length="197" mass="23526">MSNKRTPFAPITRNQNIIRTNEPIKQKAEAKPRSQSFNFQVNNDFAISNSQEQTRKSNDFNEDEYTELWNNEQYNLNLSQALQNTNNMNAQLESELCNSCSIDQLKNMIYEQQMLNQALYDEYMKLQNPNYSQFWNEEQYNKNLFNAINSTNTMNSLIEQELGDSFNLDQLLAQYHEQQRLNQQLYNEYIKLRERCQ</sequence>
<accession>A0A1J4JF37</accession>
<comment type="caution">
    <text evidence="2">The sequence shown here is derived from an EMBL/GenBank/DDBJ whole genome shotgun (WGS) entry which is preliminary data.</text>
</comment>
<protein>
    <submittedName>
        <fullName evidence="2">Uncharacterized protein</fullName>
    </submittedName>
</protein>
<name>A0A1J4JF37_9EUKA</name>
<organism evidence="2 3">
    <name type="scientific">Tritrichomonas foetus</name>
    <dbReference type="NCBI Taxonomy" id="1144522"/>
    <lineage>
        <taxon>Eukaryota</taxon>
        <taxon>Metamonada</taxon>
        <taxon>Parabasalia</taxon>
        <taxon>Tritrichomonadida</taxon>
        <taxon>Tritrichomonadidae</taxon>
        <taxon>Tritrichomonas</taxon>
    </lineage>
</organism>
<feature type="coiled-coil region" evidence="1">
    <location>
        <begin position="168"/>
        <end position="195"/>
    </location>
</feature>
<gene>
    <name evidence="2" type="ORF">TRFO_35965</name>
</gene>
<dbReference type="GeneID" id="94845264"/>
<keyword evidence="3" id="KW-1185">Reference proteome</keyword>
<dbReference type="VEuPathDB" id="TrichDB:TRFO_35965"/>
<evidence type="ECO:0000256" key="1">
    <source>
        <dbReference type="SAM" id="Coils"/>
    </source>
</evidence>
<keyword evidence="1" id="KW-0175">Coiled coil</keyword>
<dbReference type="EMBL" id="MLAK01001096">
    <property type="protein sequence ID" value="OHS97754.1"/>
    <property type="molecule type" value="Genomic_DNA"/>
</dbReference>